<gene>
    <name evidence="3" type="primary">LOC125179458</name>
</gene>
<dbReference type="AlphaFoldDB" id="A0A979FVQ4"/>
<keyword evidence="1" id="KW-0812">Transmembrane</keyword>
<evidence type="ECO:0000313" key="2">
    <source>
        <dbReference type="Proteomes" id="UP000694843"/>
    </source>
</evidence>
<keyword evidence="1" id="KW-1133">Transmembrane helix</keyword>
<dbReference type="Proteomes" id="UP000694843">
    <property type="component" value="Unplaced"/>
</dbReference>
<dbReference type="RefSeq" id="XP_047741323.1">
    <property type="nucleotide sequence ID" value="XM_047885367.1"/>
</dbReference>
<sequence length="290" mass="32773">MAATLHAMALMKGMAVLHAAALMKGMTDLYATTLMKSMTTLHATTMVIILSFGFLHLAAGTASLLVDTAHVSNYSDFLSMRYKMVNPESVMDVVEVLRACECRHLCQASGCQAFSVRSLGYDRFECSVTNVSIYITWPHPERNSVYYIRRDSRDHLGVDNLVYRRLDSLVPDFNATKEACKNVTGFRMVAVRFKEQMPIMLELCLGAKPWSASNCAESKWFFFVDMVKVNGQPMIEGSIHVNDTNLNLEDIQIDHDNDHIFIYAYDKLQDDVFTQSFFPVCQANPFGVNW</sequence>
<dbReference type="GeneID" id="125179458"/>
<accession>A0A979FVQ4</accession>
<organism evidence="2 3">
    <name type="scientific">Hyalella azteca</name>
    <name type="common">Amphipod</name>
    <dbReference type="NCBI Taxonomy" id="294128"/>
    <lineage>
        <taxon>Eukaryota</taxon>
        <taxon>Metazoa</taxon>
        <taxon>Ecdysozoa</taxon>
        <taxon>Arthropoda</taxon>
        <taxon>Crustacea</taxon>
        <taxon>Multicrustacea</taxon>
        <taxon>Malacostraca</taxon>
        <taxon>Eumalacostraca</taxon>
        <taxon>Peracarida</taxon>
        <taxon>Amphipoda</taxon>
        <taxon>Senticaudata</taxon>
        <taxon>Talitrida</taxon>
        <taxon>Talitroidea</taxon>
        <taxon>Hyalellidae</taxon>
        <taxon>Hyalella</taxon>
    </lineage>
</organism>
<keyword evidence="1" id="KW-0472">Membrane</keyword>
<evidence type="ECO:0000256" key="1">
    <source>
        <dbReference type="SAM" id="Phobius"/>
    </source>
</evidence>
<feature type="transmembrane region" description="Helical" evidence="1">
    <location>
        <begin position="43"/>
        <end position="66"/>
    </location>
</feature>
<reference evidence="3" key="1">
    <citation type="submission" date="2025-08" db="UniProtKB">
        <authorList>
            <consortium name="RefSeq"/>
        </authorList>
    </citation>
    <scope>IDENTIFICATION</scope>
    <source>
        <tissue evidence="3">Whole organism</tissue>
    </source>
</reference>
<proteinExistence type="predicted"/>
<keyword evidence="2" id="KW-1185">Reference proteome</keyword>
<dbReference type="KEGG" id="hazt:125179458"/>
<evidence type="ECO:0000313" key="3">
    <source>
        <dbReference type="RefSeq" id="XP_047741323.1"/>
    </source>
</evidence>
<name>A0A979FVQ4_HYAAZ</name>
<protein>
    <submittedName>
        <fullName evidence="3">Uncharacterized protein LOC125179458</fullName>
    </submittedName>
</protein>